<comment type="caution">
    <text evidence="1">The sequence shown here is derived from an EMBL/GenBank/DDBJ whole genome shotgun (WGS) entry which is preliminary data.</text>
</comment>
<gene>
    <name evidence="1" type="ORF">J2Z40_003658</name>
</gene>
<evidence type="ECO:0000313" key="2">
    <source>
        <dbReference type="Proteomes" id="UP001519293"/>
    </source>
</evidence>
<keyword evidence="2" id="KW-1185">Reference proteome</keyword>
<dbReference type="EMBL" id="JAGIKZ010000033">
    <property type="protein sequence ID" value="MBP2243070.1"/>
    <property type="molecule type" value="Genomic_DNA"/>
</dbReference>
<organism evidence="1 2">
    <name type="scientific">Cytobacillus eiseniae</name>
    <dbReference type="NCBI Taxonomy" id="762947"/>
    <lineage>
        <taxon>Bacteria</taxon>
        <taxon>Bacillati</taxon>
        <taxon>Bacillota</taxon>
        <taxon>Bacilli</taxon>
        <taxon>Bacillales</taxon>
        <taxon>Bacillaceae</taxon>
        <taxon>Cytobacillus</taxon>
    </lineage>
</organism>
<name>A0ABS4RJI7_9BACI</name>
<reference evidence="1 2" key="1">
    <citation type="submission" date="2021-03" db="EMBL/GenBank/DDBJ databases">
        <title>Genomic Encyclopedia of Type Strains, Phase IV (KMG-IV): sequencing the most valuable type-strain genomes for metagenomic binning, comparative biology and taxonomic classification.</title>
        <authorList>
            <person name="Goeker M."/>
        </authorList>
    </citation>
    <scope>NUCLEOTIDE SEQUENCE [LARGE SCALE GENOMIC DNA]</scope>
    <source>
        <strain evidence="1 2">DSM 26675</strain>
    </source>
</reference>
<proteinExistence type="predicted"/>
<evidence type="ECO:0000313" key="1">
    <source>
        <dbReference type="EMBL" id="MBP2243070.1"/>
    </source>
</evidence>
<sequence>MDSCVKIHAFHFLPFFADMEYVIIINQAILGSFRTLSTLFITYKVKITHFSERVSDKNVKAPLFLRIAERVSCYLRILFLWEF</sequence>
<protein>
    <submittedName>
        <fullName evidence="1">Uncharacterized protein</fullName>
    </submittedName>
</protein>
<accession>A0ABS4RJI7</accession>
<dbReference type="Proteomes" id="UP001519293">
    <property type="component" value="Unassembled WGS sequence"/>
</dbReference>